<dbReference type="InterPro" id="IPR027479">
    <property type="entry name" value="S-Me-THD_N_sf"/>
</dbReference>
<gene>
    <name evidence="3" type="ORF">GCM10022224_024720</name>
</gene>
<dbReference type="Proteomes" id="UP001500902">
    <property type="component" value="Unassembled WGS sequence"/>
</dbReference>
<dbReference type="RefSeq" id="WP_344876244.1">
    <property type="nucleotide sequence ID" value="NZ_BAAAZP010000044.1"/>
</dbReference>
<name>A0ABP7BHX1_9ACTN</name>
<dbReference type="InterPro" id="IPR010318">
    <property type="entry name" value="S-Me-THD_N"/>
</dbReference>
<feature type="domain" description="S-Me-THD-like C-terminal" evidence="2">
    <location>
        <begin position="168"/>
        <end position="354"/>
    </location>
</feature>
<dbReference type="Gene3D" id="3.40.1610.10">
    <property type="entry name" value="CV3147-like domain"/>
    <property type="match status" value="1"/>
</dbReference>
<proteinExistence type="predicted"/>
<dbReference type="InterPro" id="IPR048350">
    <property type="entry name" value="S-Me-THD-like_C"/>
</dbReference>
<evidence type="ECO:0000259" key="1">
    <source>
        <dbReference type="Pfam" id="PF06032"/>
    </source>
</evidence>
<dbReference type="Pfam" id="PF20906">
    <property type="entry name" value="S-Me-THD_C"/>
    <property type="match status" value="1"/>
</dbReference>
<evidence type="ECO:0000313" key="4">
    <source>
        <dbReference type="Proteomes" id="UP001500902"/>
    </source>
</evidence>
<dbReference type="Pfam" id="PF06032">
    <property type="entry name" value="S-Me-THD_N"/>
    <property type="match status" value="1"/>
</dbReference>
<dbReference type="InterPro" id="IPR024071">
    <property type="entry name" value="S-Me-THD_C_sf"/>
</dbReference>
<keyword evidence="4" id="KW-1185">Reference proteome</keyword>
<dbReference type="Gene3D" id="2.40.390.10">
    <property type="entry name" value="CV3147-like"/>
    <property type="match status" value="1"/>
</dbReference>
<comment type="caution">
    <text evidence="3">The sequence shown here is derived from an EMBL/GenBank/DDBJ whole genome shotgun (WGS) entry which is preliminary data.</text>
</comment>
<dbReference type="EMBL" id="BAAAZP010000044">
    <property type="protein sequence ID" value="GAA3660403.1"/>
    <property type="molecule type" value="Genomic_DNA"/>
</dbReference>
<feature type="domain" description="S-Me-THD N-terminal" evidence="1">
    <location>
        <begin position="7"/>
        <end position="160"/>
    </location>
</feature>
<protein>
    <submittedName>
        <fullName evidence="3">DUF917 domain-containing protein</fullName>
    </submittedName>
</protein>
<organism evidence="3 4">
    <name type="scientific">Nonomuraea antimicrobica</name>
    <dbReference type="NCBI Taxonomy" id="561173"/>
    <lineage>
        <taxon>Bacteria</taxon>
        <taxon>Bacillati</taxon>
        <taxon>Actinomycetota</taxon>
        <taxon>Actinomycetes</taxon>
        <taxon>Streptosporangiales</taxon>
        <taxon>Streptosporangiaceae</taxon>
        <taxon>Nonomuraea</taxon>
    </lineage>
</organism>
<sequence length="362" mass="36977">MRIDPPDVPALERGVAVLGSGGGGDTRTATTLLRRHLAAGAEVVVHSLGELPPETPVVPVGVVGATAVFAEKLPGGHEFVAAVAAIERWTGTRAEAVVSIEIGGLNGVMPLVAACDLGLPAVDADLSGRGVPRLDQLSLSACGRPVTPAALAEPSGQVLVQGTGGPADLERTVRAFLPSGGGWAALALAPIPVGELARCSVVASVSAALRLGRQILALGESPDPARLAEATGGRVLALGRVVEVVRRPGPRRHGRAGFSRGGVTVADHASGALVRLEMENEYLLAQRDGRVVASTPDVLAVLDRRTGVPIAGDAVRVGMEVMVLQVAISAFWTEPGEPGRIAVLSPRAYGIDTDPVLLGGRR</sequence>
<accession>A0ABP7BHX1</accession>
<reference evidence="4" key="1">
    <citation type="journal article" date="2019" name="Int. J. Syst. Evol. Microbiol.">
        <title>The Global Catalogue of Microorganisms (GCM) 10K type strain sequencing project: providing services to taxonomists for standard genome sequencing and annotation.</title>
        <authorList>
            <consortium name="The Broad Institute Genomics Platform"/>
            <consortium name="The Broad Institute Genome Sequencing Center for Infectious Disease"/>
            <person name="Wu L."/>
            <person name="Ma J."/>
        </authorList>
    </citation>
    <scope>NUCLEOTIDE SEQUENCE [LARGE SCALE GENOMIC DNA]</scope>
    <source>
        <strain evidence="4">JCM 16904</strain>
    </source>
</reference>
<evidence type="ECO:0000313" key="3">
    <source>
        <dbReference type="EMBL" id="GAA3660403.1"/>
    </source>
</evidence>
<dbReference type="SUPFAM" id="SSF160991">
    <property type="entry name" value="CV3147-like"/>
    <property type="match status" value="1"/>
</dbReference>
<evidence type="ECO:0000259" key="2">
    <source>
        <dbReference type="Pfam" id="PF20906"/>
    </source>
</evidence>